<reference evidence="2" key="1">
    <citation type="submission" date="2014-12" db="EMBL/GenBank/DDBJ databases">
        <title>Insight into the proteome of Arion vulgaris.</title>
        <authorList>
            <person name="Aradska J."/>
            <person name="Bulat T."/>
            <person name="Smidak R."/>
            <person name="Sarate P."/>
            <person name="Gangsoo J."/>
            <person name="Sialana F."/>
            <person name="Bilban M."/>
            <person name="Lubec G."/>
        </authorList>
    </citation>
    <scope>NUCLEOTIDE SEQUENCE</scope>
    <source>
        <tissue evidence="2">Skin</tissue>
    </source>
</reference>
<sequence length="89" mass="9054">MCGWETLNDRAIDIEFILCKGMESLRGGTGGGLSLSTLGGGVGGGSGKGEGFRRGGKGGGARLISTSSITLEETGNCIKLDRLELEFGS</sequence>
<dbReference type="AlphaFoldDB" id="A0A0B7ALD7"/>
<protein>
    <submittedName>
        <fullName evidence="2">Uncharacterized protein</fullName>
    </submittedName>
</protein>
<dbReference type="EMBL" id="HACG01033936">
    <property type="protein sequence ID" value="CEK80801.1"/>
    <property type="molecule type" value="Transcribed_RNA"/>
</dbReference>
<gene>
    <name evidence="2" type="primary">ORF122778</name>
</gene>
<feature type="region of interest" description="Disordered" evidence="1">
    <location>
        <begin position="41"/>
        <end position="61"/>
    </location>
</feature>
<evidence type="ECO:0000313" key="2">
    <source>
        <dbReference type="EMBL" id="CEK80801.1"/>
    </source>
</evidence>
<organism evidence="2">
    <name type="scientific">Arion vulgaris</name>
    <dbReference type="NCBI Taxonomy" id="1028688"/>
    <lineage>
        <taxon>Eukaryota</taxon>
        <taxon>Metazoa</taxon>
        <taxon>Spiralia</taxon>
        <taxon>Lophotrochozoa</taxon>
        <taxon>Mollusca</taxon>
        <taxon>Gastropoda</taxon>
        <taxon>Heterobranchia</taxon>
        <taxon>Euthyneura</taxon>
        <taxon>Panpulmonata</taxon>
        <taxon>Eupulmonata</taxon>
        <taxon>Stylommatophora</taxon>
        <taxon>Helicina</taxon>
        <taxon>Arionoidea</taxon>
        <taxon>Arionidae</taxon>
        <taxon>Arion</taxon>
    </lineage>
</organism>
<name>A0A0B7ALD7_9EUPU</name>
<evidence type="ECO:0000256" key="1">
    <source>
        <dbReference type="SAM" id="MobiDB-lite"/>
    </source>
</evidence>
<proteinExistence type="predicted"/>
<accession>A0A0B7ALD7</accession>